<dbReference type="InterPro" id="IPR042099">
    <property type="entry name" value="ANL_N_sf"/>
</dbReference>
<dbReference type="Pfam" id="PF00501">
    <property type="entry name" value="AMP-binding"/>
    <property type="match status" value="1"/>
</dbReference>
<dbReference type="EMBL" id="JABWMH010000003">
    <property type="protein sequence ID" value="NVD28146.1"/>
    <property type="molecule type" value="Genomic_DNA"/>
</dbReference>
<gene>
    <name evidence="2" type="ORF">HUO14_09540</name>
</gene>
<comment type="caution">
    <text evidence="2">The sequence shown here is derived from an EMBL/GenBank/DDBJ whole genome shotgun (WGS) entry which is preliminary data.</text>
</comment>
<name>A0ABX2N354_9SPHN</name>
<keyword evidence="3" id="KW-1185">Reference proteome</keyword>
<feature type="domain" description="AMP-dependent synthetase/ligase" evidence="1">
    <location>
        <begin position="50"/>
        <end position="425"/>
    </location>
</feature>
<protein>
    <submittedName>
        <fullName evidence="2">AMP-binding protein</fullName>
    </submittedName>
</protein>
<dbReference type="InterPro" id="IPR020845">
    <property type="entry name" value="AMP-binding_CS"/>
</dbReference>
<dbReference type="PANTHER" id="PTHR24096:SF420">
    <property type="entry name" value="LONG-CHAIN-FATTY-ACID--COA LIGASE-RELATED"/>
    <property type="match status" value="1"/>
</dbReference>
<dbReference type="Gene3D" id="3.40.50.12780">
    <property type="entry name" value="N-terminal domain of ligase-like"/>
    <property type="match status" value="1"/>
</dbReference>
<organism evidence="2 3">
    <name type="scientific">Parasphingorhabdus flavimaris</name>
    <dbReference type="NCBI Taxonomy" id="266812"/>
    <lineage>
        <taxon>Bacteria</taxon>
        <taxon>Pseudomonadati</taxon>
        <taxon>Pseudomonadota</taxon>
        <taxon>Alphaproteobacteria</taxon>
        <taxon>Sphingomonadales</taxon>
        <taxon>Sphingomonadaceae</taxon>
        <taxon>Parasphingorhabdus</taxon>
    </lineage>
</organism>
<dbReference type="SUPFAM" id="SSF56801">
    <property type="entry name" value="Acetyl-CoA synthetase-like"/>
    <property type="match status" value="1"/>
</dbReference>
<dbReference type="Proteomes" id="UP000652427">
    <property type="component" value="Unassembled WGS sequence"/>
</dbReference>
<dbReference type="PANTHER" id="PTHR24096">
    <property type="entry name" value="LONG-CHAIN-FATTY-ACID--COA LIGASE"/>
    <property type="match status" value="1"/>
</dbReference>
<accession>A0ABX2N354</accession>
<evidence type="ECO:0000313" key="3">
    <source>
        <dbReference type="Proteomes" id="UP000652427"/>
    </source>
</evidence>
<evidence type="ECO:0000259" key="1">
    <source>
        <dbReference type="Pfam" id="PF00501"/>
    </source>
</evidence>
<evidence type="ECO:0000313" key="2">
    <source>
        <dbReference type="EMBL" id="NVD28146.1"/>
    </source>
</evidence>
<reference evidence="2 3" key="1">
    <citation type="submission" date="2020-06" db="EMBL/GenBank/DDBJ databases">
        <authorList>
            <person name="Kim S.-J."/>
            <person name="Park S.-J."/>
        </authorList>
    </citation>
    <scope>NUCLEOTIDE SEQUENCE [LARGE SCALE GENOMIC DNA]</scope>
    <source>
        <strain evidence="2 3">SW-151</strain>
    </source>
</reference>
<sequence length="598" mass="64974">MTDFRTAPFRDAEFMPVDLDVDRQDDGTIIFKSNIPMPERETNVARAVFQSVENNAGTIALAQRDGEDDWEVVNYITLGQRIASLANWLIENVPAGRAVLVLAENSIDSAIVKFACYAARVIHTPVSPAFALATDYARLSHVARMTNPACVFAPATAPFVKAVETVLADDVAILTDKPELFSRPATAVHDIYDIAATNAVQESINRIDPDDVASYMMTSGSTGLPKVVQLSMTALAANTAQTIAAIGKAAGWDDVMLDWLPWHHAAGASVLRSCLVEGGTLYIDAGKPAPGLFDTSIRNLREISVCYFNNVPSGYAMLVAAMEDDPELRASFFRKMRLMLYGGAGLPQNVYDRLQEMAVAETGHRIHMTTGYGMTETVSGCLTIHFPTQTVGIGLPCPDVTVKLVPTDGRYEVRLHGRNLMNGYLNEPEKNAAVFDEQGFYKTGDLARLINPDNLEEGLAFAGRLAEEFKLSNGTWVYGGELRDSLLKALSPDIMDLVLCDANRPYLTMMAWPGPKADADAGPRIAEKLKAFNANRSGKSATIQRFALLATAPDPSAQEVSDKGSINRRAVIENRGDIVEQLYADTPPASIFCVDPSK</sequence>
<dbReference type="InterPro" id="IPR000873">
    <property type="entry name" value="AMP-dep_synth/lig_dom"/>
</dbReference>
<dbReference type="PROSITE" id="PS00455">
    <property type="entry name" value="AMP_BINDING"/>
    <property type="match status" value="1"/>
</dbReference>
<dbReference type="RefSeq" id="WP_176279681.1">
    <property type="nucleotide sequence ID" value="NZ_JABWMH010000003.1"/>
</dbReference>
<proteinExistence type="predicted"/>